<comment type="caution">
    <text evidence="1">The sequence shown here is derived from an EMBL/GenBank/DDBJ whole genome shotgun (WGS) entry which is preliminary data.</text>
</comment>
<evidence type="ECO:0000313" key="1">
    <source>
        <dbReference type="EMBL" id="GMH04494.1"/>
    </source>
</evidence>
<dbReference type="EMBL" id="BSYO01000005">
    <property type="protein sequence ID" value="GMH04494.1"/>
    <property type="molecule type" value="Genomic_DNA"/>
</dbReference>
<sequence>MVKYSRSRTSYKFVSCHLFSSTTTEETRSICCSSWTIVDFLLQTQDKRKWQEFRPDFSPKSCWMRRQVISIHWLLGGSGAAFKGILLSFCCKVNQSSSKMGTRWMDFPRIERSNRPRGNLLWNLRCRVAVVMRRHSHTLIMITNQESCSIVSI</sequence>
<gene>
    <name evidence="1" type="ORF">Nepgr_006334</name>
</gene>
<dbReference type="AlphaFoldDB" id="A0AAD3S579"/>
<proteinExistence type="predicted"/>
<name>A0AAD3S579_NEPGR</name>
<protein>
    <submittedName>
        <fullName evidence="1">Uncharacterized protein</fullName>
    </submittedName>
</protein>
<reference evidence="1" key="1">
    <citation type="submission" date="2023-05" db="EMBL/GenBank/DDBJ databases">
        <title>Nepenthes gracilis genome sequencing.</title>
        <authorList>
            <person name="Fukushima K."/>
        </authorList>
    </citation>
    <scope>NUCLEOTIDE SEQUENCE</scope>
    <source>
        <strain evidence="1">SING2019-196</strain>
    </source>
</reference>
<accession>A0AAD3S579</accession>
<evidence type="ECO:0000313" key="2">
    <source>
        <dbReference type="Proteomes" id="UP001279734"/>
    </source>
</evidence>
<keyword evidence="2" id="KW-1185">Reference proteome</keyword>
<organism evidence="1 2">
    <name type="scientific">Nepenthes gracilis</name>
    <name type="common">Slender pitcher plant</name>
    <dbReference type="NCBI Taxonomy" id="150966"/>
    <lineage>
        <taxon>Eukaryota</taxon>
        <taxon>Viridiplantae</taxon>
        <taxon>Streptophyta</taxon>
        <taxon>Embryophyta</taxon>
        <taxon>Tracheophyta</taxon>
        <taxon>Spermatophyta</taxon>
        <taxon>Magnoliopsida</taxon>
        <taxon>eudicotyledons</taxon>
        <taxon>Gunneridae</taxon>
        <taxon>Pentapetalae</taxon>
        <taxon>Caryophyllales</taxon>
        <taxon>Nepenthaceae</taxon>
        <taxon>Nepenthes</taxon>
    </lineage>
</organism>
<dbReference type="Proteomes" id="UP001279734">
    <property type="component" value="Unassembled WGS sequence"/>
</dbReference>